<dbReference type="InterPro" id="IPR023753">
    <property type="entry name" value="FAD/NAD-binding_dom"/>
</dbReference>
<dbReference type="GO" id="GO:0070221">
    <property type="term" value="P:sulfide oxidation, using sulfide:quinone oxidoreductase"/>
    <property type="evidence" value="ECO:0007669"/>
    <property type="project" value="TreeGrafter"/>
</dbReference>
<dbReference type="AlphaFoldDB" id="A0A1H1BT16"/>
<gene>
    <name evidence="2" type="ORF">SAMN04489742_1556</name>
</gene>
<dbReference type="InterPro" id="IPR015904">
    <property type="entry name" value="Sulphide_quinone_reductase"/>
</dbReference>
<proteinExistence type="predicted"/>
<dbReference type="SUPFAM" id="SSF51905">
    <property type="entry name" value="FAD/NAD(P)-binding domain"/>
    <property type="match status" value="1"/>
</dbReference>
<dbReference type="PANTHER" id="PTHR10632">
    <property type="entry name" value="SULFIDE:QUINONE OXIDOREDUCTASE"/>
    <property type="match status" value="1"/>
</dbReference>
<dbReference type="PANTHER" id="PTHR10632:SF2">
    <property type="entry name" value="SULFIDE:QUINONE OXIDOREDUCTASE, MITOCHONDRIAL"/>
    <property type="match status" value="1"/>
</dbReference>
<dbReference type="EMBL" id="FNKH01000002">
    <property type="protein sequence ID" value="SDQ55085.1"/>
    <property type="molecule type" value="Genomic_DNA"/>
</dbReference>
<dbReference type="PRINTS" id="PR00420">
    <property type="entry name" value="RNGMNOXGNASE"/>
</dbReference>
<dbReference type="RefSeq" id="WP_074699923.1">
    <property type="nucleotide sequence ID" value="NZ_CP018863.1"/>
</dbReference>
<sequence length="396" mass="44114">MDTHHNVLIIGGGNAGISLAARLRRYKVEDVALVEPSPWHYFQPLFSHIGAGAAQMKEAVREQRKVMPRGVDWIRVAAADIQPDYNAVVLADGQRVHYNQLVVCPGLQLDWQAVPGMADAIESPYGTSNYESRMPTKTWELVRRLRSGTAVFTQPPGPAKCAGAAQKIAYMACDFWREQGVLGDIRVVLVVPTPTVYGVDGVDGVLERKIAEYGIELRTSTTVDSVDAAERTIRLQGPAGGEDLGYDLLHVVPPQSAPDWLKATTLPAPEDQSGCVEVDPELLRHPRYPNVWSLGDAAATLNSKCGGALRKQVKMLALNLKAVLDGREPENRYNHYGVCPFTLTRHTVLFAEFDHQYRPMPSIPWLNPAKERRWAWVLDRRIFPQVYWHLILKGRA</sequence>
<dbReference type="Proteomes" id="UP000181917">
    <property type="component" value="Unassembled WGS sequence"/>
</dbReference>
<dbReference type="STRING" id="37928.SAMN04489742_1556"/>
<feature type="domain" description="FAD/NAD(P)-binding" evidence="1">
    <location>
        <begin position="6"/>
        <end position="298"/>
    </location>
</feature>
<dbReference type="GO" id="GO:0071949">
    <property type="term" value="F:FAD binding"/>
    <property type="evidence" value="ECO:0007669"/>
    <property type="project" value="TreeGrafter"/>
</dbReference>
<dbReference type="OrthoDB" id="9802771at2"/>
<evidence type="ECO:0000313" key="2">
    <source>
        <dbReference type="EMBL" id="SDQ55085.1"/>
    </source>
</evidence>
<dbReference type="Gene3D" id="3.50.50.60">
    <property type="entry name" value="FAD/NAD(P)-binding domain"/>
    <property type="match status" value="2"/>
</dbReference>
<dbReference type="InterPro" id="IPR036188">
    <property type="entry name" value="FAD/NAD-bd_sf"/>
</dbReference>
<evidence type="ECO:0000259" key="1">
    <source>
        <dbReference type="Pfam" id="PF07992"/>
    </source>
</evidence>
<dbReference type="Pfam" id="PF07992">
    <property type="entry name" value="Pyr_redox_2"/>
    <property type="match status" value="1"/>
</dbReference>
<accession>A0A1H1BT16</accession>
<keyword evidence="3" id="KW-1185">Reference proteome</keyword>
<protein>
    <submittedName>
        <fullName evidence="2">Sulfide:quinone oxidoreductase</fullName>
    </submittedName>
</protein>
<organism evidence="2 3">
    <name type="scientific">Crystallibacter crystallopoietes</name>
    <dbReference type="NCBI Taxonomy" id="37928"/>
    <lineage>
        <taxon>Bacteria</taxon>
        <taxon>Bacillati</taxon>
        <taxon>Actinomycetota</taxon>
        <taxon>Actinomycetes</taxon>
        <taxon>Micrococcales</taxon>
        <taxon>Micrococcaceae</taxon>
        <taxon>Crystallibacter</taxon>
    </lineage>
</organism>
<name>A0A1H1BT16_9MICC</name>
<dbReference type="GO" id="GO:0070224">
    <property type="term" value="F:sulfide:quinone oxidoreductase activity"/>
    <property type="evidence" value="ECO:0007669"/>
    <property type="project" value="TreeGrafter"/>
</dbReference>
<evidence type="ECO:0000313" key="3">
    <source>
        <dbReference type="Proteomes" id="UP000181917"/>
    </source>
</evidence>
<dbReference type="KEGG" id="acry:AC20117_09580"/>
<reference evidence="2 3" key="1">
    <citation type="submission" date="2016-10" db="EMBL/GenBank/DDBJ databases">
        <authorList>
            <person name="de Groot N.N."/>
        </authorList>
    </citation>
    <scope>NUCLEOTIDE SEQUENCE [LARGE SCALE GENOMIC DNA]</scope>
    <source>
        <strain evidence="2 3">DSM 20117</strain>
    </source>
</reference>